<evidence type="ECO:0000256" key="9">
    <source>
        <dbReference type="ARBA" id="ARBA00023012"/>
    </source>
</evidence>
<dbReference type="CDD" id="cd00082">
    <property type="entry name" value="HisKA"/>
    <property type="match status" value="1"/>
</dbReference>
<feature type="domain" description="Histidine kinase" evidence="12">
    <location>
        <begin position="241"/>
        <end position="452"/>
    </location>
</feature>
<dbReference type="InterPro" id="IPR050398">
    <property type="entry name" value="HssS/ArlS-like"/>
</dbReference>
<evidence type="ECO:0000256" key="2">
    <source>
        <dbReference type="ARBA" id="ARBA00004141"/>
    </source>
</evidence>
<evidence type="ECO:0000256" key="10">
    <source>
        <dbReference type="ARBA" id="ARBA00023136"/>
    </source>
</evidence>
<keyword evidence="4" id="KW-0597">Phosphoprotein</keyword>
<dbReference type="EC" id="2.7.13.3" evidence="3"/>
<evidence type="ECO:0000256" key="1">
    <source>
        <dbReference type="ARBA" id="ARBA00000085"/>
    </source>
</evidence>
<dbReference type="InterPro" id="IPR005467">
    <property type="entry name" value="His_kinase_dom"/>
</dbReference>
<dbReference type="CDD" id="cd00075">
    <property type="entry name" value="HATPase"/>
    <property type="match status" value="1"/>
</dbReference>
<evidence type="ECO:0000313" key="14">
    <source>
        <dbReference type="Proteomes" id="UP000031866"/>
    </source>
</evidence>
<keyword evidence="6 11" id="KW-0812">Transmembrane</keyword>
<dbReference type="Proteomes" id="UP000031866">
    <property type="component" value="Chromosome"/>
</dbReference>
<evidence type="ECO:0000256" key="5">
    <source>
        <dbReference type="ARBA" id="ARBA00022679"/>
    </source>
</evidence>
<feature type="transmembrane region" description="Helical" evidence="11">
    <location>
        <begin position="156"/>
        <end position="181"/>
    </location>
</feature>
<dbReference type="STRING" id="1520.LF65_02630"/>
<dbReference type="Pfam" id="PF00512">
    <property type="entry name" value="HisKA"/>
    <property type="match status" value="1"/>
</dbReference>
<dbReference type="InterPro" id="IPR036890">
    <property type="entry name" value="HATPase_C_sf"/>
</dbReference>
<dbReference type="KEGG" id="cbei:LF65_02630"/>
<keyword evidence="7 13" id="KW-0418">Kinase</keyword>
<comment type="subcellular location">
    <subcellularLocation>
        <location evidence="2">Membrane</location>
        <topology evidence="2">Multi-pass membrane protein</topology>
    </subcellularLocation>
</comment>
<evidence type="ECO:0000313" key="13">
    <source>
        <dbReference type="EMBL" id="AJG99203.1"/>
    </source>
</evidence>
<dbReference type="InterPro" id="IPR036097">
    <property type="entry name" value="HisK_dim/P_sf"/>
</dbReference>
<dbReference type="AlphaFoldDB" id="A0A0B5QQR4"/>
<dbReference type="EMBL" id="CP010086">
    <property type="protein sequence ID" value="AJG99203.1"/>
    <property type="molecule type" value="Genomic_DNA"/>
</dbReference>
<evidence type="ECO:0000256" key="3">
    <source>
        <dbReference type="ARBA" id="ARBA00012438"/>
    </source>
</evidence>
<dbReference type="InterPro" id="IPR004358">
    <property type="entry name" value="Sig_transdc_His_kin-like_C"/>
</dbReference>
<gene>
    <name evidence="13" type="ORF">LF65_02630</name>
</gene>
<dbReference type="SUPFAM" id="SSF55874">
    <property type="entry name" value="ATPase domain of HSP90 chaperone/DNA topoisomerase II/histidine kinase"/>
    <property type="match status" value="1"/>
</dbReference>
<dbReference type="Gene3D" id="3.30.565.10">
    <property type="entry name" value="Histidine kinase-like ATPase, C-terminal domain"/>
    <property type="match status" value="1"/>
</dbReference>
<dbReference type="InterPro" id="IPR003661">
    <property type="entry name" value="HisK_dim/P_dom"/>
</dbReference>
<evidence type="ECO:0000256" key="4">
    <source>
        <dbReference type="ARBA" id="ARBA00022553"/>
    </source>
</evidence>
<dbReference type="PANTHER" id="PTHR45528:SF9">
    <property type="entry name" value="SENSOR HISTIDINE KINASE YBDK"/>
    <property type="match status" value="1"/>
</dbReference>
<accession>A0A0B5QQR4</accession>
<keyword evidence="5" id="KW-0808">Transferase</keyword>
<dbReference type="InterPro" id="IPR003594">
    <property type="entry name" value="HATPase_dom"/>
</dbReference>
<dbReference type="SUPFAM" id="SSF47384">
    <property type="entry name" value="Homodimeric domain of signal transducing histidine kinase"/>
    <property type="match status" value="1"/>
</dbReference>
<dbReference type="SMART" id="SM00387">
    <property type="entry name" value="HATPase_c"/>
    <property type="match status" value="1"/>
</dbReference>
<reference evidence="14" key="1">
    <citation type="submission" date="2014-12" db="EMBL/GenBank/DDBJ databases">
        <title>Genome sequence of Clostridium beijerinckii strain 59B.</title>
        <authorList>
            <person name="Little G.T."/>
            <person name="Minton N.P."/>
        </authorList>
    </citation>
    <scope>NUCLEOTIDE SEQUENCE [LARGE SCALE GENOMIC DNA]</scope>
    <source>
        <strain evidence="14">59B</strain>
    </source>
</reference>
<dbReference type="OrthoDB" id="368131at2"/>
<name>A0A0B5QQR4_CLOBE</name>
<sequence>MKGIIKILLRYILSAGGIAVILLITNFIILASWVVSYSTYSNTKYNISEIANGLRKENDKFILSEEASSIITNKFHWAMLLDDSGKVIWSKNLPEDVPLSYTASDIASFSRWYLDDYPVQSWKHPNGLFVLGDSKNTTWKLQLQVPEKVMYNSTKWISTGLIINFTVAMLLAFLLGIRFFLSLRQIVTGMNDMAEKRPVSLKIKGAFRDLALNINNTSKELLRQQKLIEKRDTARNNWITSVSHDIRTPLSMIMGYSSSLEDNTSFSEEERKQISIIRFQSEKIKQLIDDLNLTVKLEYEMQPLNIQSFFISELIRKVVVGYLNNLYDNKYTLELSITDDVQGYKINGDMRLFERALNNIIGNSIKHNENGCDIFVEMNKQNDGCIIEIKDNGTGFKEDVLKNLNTSNEMPSGVSHGLGLFIVKQIIAVHGGKTYFKNWENGSIIELWIPEM</sequence>
<evidence type="ECO:0000256" key="11">
    <source>
        <dbReference type="SAM" id="Phobius"/>
    </source>
</evidence>
<dbReference type="SMART" id="SM00388">
    <property type="entry name" value="HisKA"/>
    <property type="match status" value="1"/>
</dbReference>
<keyword evidence="10 11" id="KW-0472">Membrane</keyword>
<evidence type="ECO:0000256" key="6">
    <source>
        <dbReference type="ARBA" id="ARBA00022692"/>
    </source>
</evidence>
<evidence type="ECO:0000256" key="8">
    <source>
        <dbReference type="ARBA" id="ARBA00022989"/>
    </source>
</evidence>
<feature type="transmembrane region" description="Helical" evidence="11">
    <location>
        <begin position="12"/>
        <end position="35"/>
    </location>
</feature>
<dbReference type="PROSITE" id="PS50109">
    <property type="entry name" value="HIS_KIN"/>
    <property type="match status" value="1"/>
</dbReference>
<dbReference type="Gene3D" id="1.10.287.130">
    <property type="match status" value="1"/>
</dbReference>
<protein>
    <recommendedName>
        <fullName evidence="3">histidine kinase</fullName>
        <ecNumber evidence="3">2.7.13.3</ecNumber>
    </recommendedName>
</protein>
<dbReference type="PANTHER" id="PTHR45528">
    <property type="entry name" value="SENSOR HISTIDINE KINASE CPXA"/>
    <property type="match status" value="1"/>
</dbReference>
<dbReference type="GO" id="GO:0000155">
    <property type="term" value="F:phosphorelay sensor kinase activity"/>
    <property type="evidence" value="ECO:0007669"/>
    <property type="project" value="InterPro"/>
</dbReference>
<dbReference type="RefSeq" id="WP_041896546.1">
    <property type="nucleotide sequence ID" value="NZ_CP010086.2"/>
</dbReference>
<dbReference type="Pfam" id="PF02518">
    <property type="entry name" value="HATPase_c"/>
    <property type="match status" value="1"/>
</dbReference>
<comment type="catalytic activity">
    <reaction evidence="1">
        <text>ATP + protein L-histidine = ADP + protein N-phospho-L-histidine.</text>
        <dbReference type="EC" id="2.7.13.3"/>
    </reaction>
</comment>
<keyword evidence="9" id="KW-0902">Two-component regulatory system</keyword>
<organism evidence="13 14">
    <name type="scientific">Clostridium beijerinckii</name>
    <name type="common">Clostridium MP</name>
    <dbReference type="NCBI Taxonomy" id="1520"/>
    <lineage>
        <taxon>Bacteria</taxon>
        <taxon>Bacillati</taxon>
        <taxon>Bacillota</taxon>
        <taxon>Clostridia</taxon>
        <taxon>Eubacteriales</taxon>
        <taxon>Clostridiaceae</taxon>
        <taxon>Clostridium</taxon>
    </lineage>
</organism>
<keyword evidence="8 11" id="KW-1133">Transmembrane helix</keyword>
<evidence type="ECO:0000256" key="7">
    <source>
        <dbReference type="ARBA" id="ARBA00022777"/>
    </source>
</evidence>
<evidence type="ECO:0000259" key="12">
    <source>
        <dbReference type="PROSITE" id="PS50109"/>
    </source>
</evidence>
<dbReference type="GO" id="GO:0016020">
    <property type="term" value="C:membrane"/>
    <property type="evidence" value="ECO:0007669"/>
    <property type="project" value="UniProtKB-SubCell"/>
</dbReference>
<proteinExistence type="predicted"/>
<dbReference type="PRINTS" id="PR00344">
    <property type="entry name" value="BCTRLSENSOR"/>
</dbReference>